<reference evidence="4 5" key="1">
    <citation type="submission" date="2016-12" db="EMBL/GenBank/DDBJ databases">
        <title>Isolation and genomic insights into novel planktonic Zetaproteobacteria from stratified waters of the Chesapeake Bay.</title>
        <authorList>
            <person name="McAllister S.M."/>
            <person name="Kato S."/>
            <person name="Chan C.S."/>
            <person name="Chiu B.K."/>
            <person name="Field E.K."/>
        </authorList>
    </citation>
    <scope>NUCLEOTIDE SEQUENCE [LARGE SCALE GENOMIC DNA]</scope>
    <source>
        <strain evidence="4 5">CP-5</strain>
    </source>
</reference>
<keyword evidence="5" id="KW-1185">Reference proteome</keyword>
<dbReference type="InterPro" id="IPR014710">
    <property type="entry name" value="RmlC-like_jellyroll"/>
</dbReference>
<dbReference type="Gene3D" id="2.60.120.10">
    <property type="entry name" value="Jelly Rolls"/>
    <property type="match status" value="1"/>
</dbReference>
<proteinExistence type="inferred from homology"/>
<organism evidence="4 5">
    <name type="scientific">Mariprofundus aestuarium</name>
    <dbReference type="NCBI Taxonomy" id="1921086"/>
    <lineage>
        <taxon>Bacteria</taxon>
        <taxon>Pseudomonadati</taxon>
        <taxon>Pseudomonadota</taxon>
        <taxon>Candidatius Mariprofundia</taxon>
        <taxon>Mariprofundales</taxon>
        <taxon>Mariprofundaceae</taxon>
        <taxon>Mariprofundus</taxon>
    </lineage>
</organism>
<evidence type="ECO:0000313" key="4">
    <source>
        <dbReference type="EMBL" id="ATX79706.1"/>
    </source>
</evidence>
<dbReference type="Pfam" id="PF02678">
    <property type="entry name" value="Pirin"/>
    <property type="match status" value="1"/>
</dbReference>
<dbReference type="PANTHER" id="PTHR43212:SF3">
    <property type="entry name" value="QUERCETIN 2,3-DIOXYGENASE"/>
    <property type="match status" value="1"/>
</dbReference>
<gene>
    <name evidence="4" type="ORF">Ga0123461_1288</name>
</gene>
<feature type="domain" description="Pirin N-terminal" evidence="3">
    <location>
        <begin position="58"/>
        <end position="123"/>
    </location>
</feature>
<name>A0A2K8L649_MARES</name>
<protein>
    <recommendedName>
        <fullName evidence="3">Pirin N-terminal domain-containing protein</fullName>
    </recommendedName>
</protein>
<dbReference type="AlphaFoldDB" id="A0A2K8L649"/>
<dbReference type="PANTHER" id="PTHR43212">
    <property type="entry name" value="QUERCETIN 2,3-DIOXYGENASE"/>
    <property type="match status" value="1"/>
</dbReference>
<comment type="similarity">
    <text evidence="1 2">Belongs to the pirin family.</text>
</comment>
<evidence type="ECO:0000256" key="1">
    <source>
        <dbReference type="ARBA" id="ARBA00008416"/>
    </source>
</evidence>
<dbReference type="SUPFAM" id="SSF51182">
    <property type="entry name" value="RmlC-like cupins"/>
    <property type="match status" value="1"/>
</dbReference>
<dbReference type="InterPro" id="IPR011051">
    <property type="entry name" value="RmlC_Cupin_sf"/>
</dbReference>
<dbReference type="EMBL" id="CP018799">
    <property type="protein sequence ID" value="ATX79706.1"/>
    <property type="molecule type" value="Genomic_DNA"/>
</dbReference>
<dbReference type="OrthoDB" id="5290824at2"/>
<sequence length="227" mass="24162">MTRVIHRNDLPLGGFAGIVETQMVMSPLIWPNASSRNDISHGLGDFLYLSNGYFKPNDGAPIHPHNDVDIVTVVLSGAVGHKGTLGDGSVIEAPGVQVQRAGSGMQHSEFSLNSSQADFIQIWFRPPETGLTPSYQNFQLKEGELTTVLGSTDGDNFHSNMLCSVGYIPKGQAIQTDHSFVAMIFQGSATANGIAVKAGDLIEGESLNLITHETAGLVLIKNQSTSA</sequence>
<dbReference type="Proteomes" id="UP000231701">
    <property type="component" value="Chromosome"/>
</dbReference>
<evidence type="ECO:0000313" key="5">
    <source>
        <dbReference type="Proteomes" id="UP000231701"/>
    </source>
</evidence>
<evidence type="ECO:0000259" key="3">
    <source>
        <dbReference type="Pfam" id="PF02678"/>
    </source>
</evidence>
<dbReference type="InterPro" id="IPR012093">
    <property type="entry name" value="Pirin"/>
</dbReference>
<dbReference type="InterPro" id="IPR003829">
    <property type="entry name" value="Pirin_N_dom"/>
</dbReference>
<dbReference type="RefSeq" id="WP_100277570.1">
    <property type="nucleotide sequence ID" value="NZ_CP018799.1"/>
</dbReference>
<accession>A0A2K8L649</accession>
<dbReference type="KEGG" id="maes:Ga0123461_1288"/>
<evidence type="ECO:0000256" key="2">
    <source>
        <dbReference type="RuleBase" id="RU003457"/>
    </source>
</evidence>